<name>X1UCH4_9ZZZZ</name>
<dbReference type="Gene3D" id="3.40.50.720">
    <property type="entry name" value="NAD(P)-binding Rossmann-like Domain"/>
    <property type="match status" value="1"/>
</dbReference>
<dbReference type="AlphaFoldDB" id="X1UCH4"/>
<feature type="domain" description="D-isomer specific 2-hydroxyacid dehydrogenase catalytic" evidence="1">
    <location>
        <begin position="3"/>
        <end position="48"/>
    </location>
</feature>
<dbReference type="EMBL" id="BARW01017659">
    <property type="protein sequence ID" value="GAI90024.1"/>
    <property type="molecule type" value="Genomic_DNA"/>
</dbReference>
<organism evidence="2">
    <name type="scientific">marine sediment metagenome</name>
    <dbReference type="NCBI Taxonomy" id="412755"/>
    <lineage>
        <taxon>unclassified sequences</taxon>
        <taxon>metagenomes</taxon>
        <taxon>ecological metagenomes</taxon>
    </lineage>
</organism>
<evidence type="ECO:0000259" key="1">
    <source>
        <dbReference type="Pfam" id="PF00389"/>
    </source>
</evidence>
<comment type="caution">
    <text evidence="2">The sequence shown here is derived from an EMBL/GenBank/DDBJ whole genome shotgun (WGS) entry which is preliminary data.</text>
</comment>
<protein>
    <recommendedName>
        <fullName evidence="1">D-isomer specific 2-hydroxyacid dehydrogenase catalytic domain-containing protein</fullName>
    </recommendedName>
</protein>
<dbReference type="Pfam" id="PF00389">
    <property type="entry name" value="2-Hacid_dh"/>
    <property type="match status" value="1"/>
</dbReference>
<gene>
    <name evidence="2" type="ORF">S12H4_30449</name>
</gene>
<feature type="non-terminal residue" evidence="2">
    <location>
        <position position="48"/>
    </location>
</feature>
<proteinExistence type="predicted"/>
<reference evidence="2" key="1">
    <citation type="journal article" date="2014" name="Front. Microbiol.">
        <title>High frequency of phylogenetically diverse reductive dehalogenase-homologous genes in deep subseafloor sedimentary metagenomes.</title>
        <authorList>
            <person name="Kawai M."/>
            <person name="Futagami T."/>
            <person name="Toyoda A."/>
            <person name="Takaki Y."/>
            <person name="Nishi S."/>
            <person name="Hori S."/>
            <person name="Arai W."/>
            <person name="Tsubouchi T."/>
            <person name="Morono Y."/>
            <person name="Uchiyama I."/>
            <person name="Ito T."/>
            <person name="Fujiyama A."/>
            <person name="Inagaki F."/>
            <person name="Takami H."/>
        </authorList>
    </citation>
    <scope>NUCLEOTIDE SEQUENCE</scope>
    <source>
        <strain evidence="2">Expedition CK06-06</strain>
    </source>
</reference>
<dbReference type="GO" id="GO:0016616">
    <property type="term" value="F:oxidoreductase activity, acting on the CH-OH group of donors, NAD or NADP as acceptor"/>
    <property type="evidence" value="ECO:0007669"/>
    <property type="project" value="InterPro"/>
</dbReference>
<accession>X1UCH4</accession>
<dbReference type="GO" id="GO:0051287">
    <property type="term" value="F:NAD binding"/>
    <property type="evidence" value="ECO:0007669"/>
    <property type="project" value="InterPro"/>
</dbReference>
<evidence type="ECO:0000313" key="2">
    <source>
        <dbReference type="EMBL" id="GAI90024.1"/>
    </source>
</evidence>
<dbReference type="InterPro" id="IPR006139">
    <property type="entry name" value="D-isomer_2_OHA_DH_cat_dom"/>
</dbReference>
<dbReference type="SUPFAM" id="SSF52283">
    <property type="entry name" value="Formate/glycerate dehydrogenase catalytic domain-like"/>
    <property type="match status" value="1"/>
</dbReference>
<sequence length="48" mass="5319">MKVLIADPVSEKGIDILHQHAQVDIKTGLKTEELISIIGDYEALMVRS</sequence>